<dbReference type="GeneID" id="60367486"/>
<sequence>MKVFKNLSTYILALGFSATLFSGCEDYLNVSDDLAAEMTMEEVFNNTSYARRFHRYIYTGIPDVSNIIITSAYADLTGLDNPWPAVSDELKSAQNNVKTIPTIGYHAGSATLSRWSLYKQIRQANEFIAYAHVIPQNGDVADFIDEKELALLKNEARFLRAYYHYLLFELYGPIPIMTEIADPSAADLDYYRNSVDEVVAFIDKELNECYDLLPEKELNPDGTINNERAAAPTKGAALAILAKLHVYAASPLFNGGYPEAIALKDNQGKQLFPAKDDTKWKTALDALQRFIDYSKGRYSLYQVMKNGEIDPAESLYQLFQVSVNNSEAVWQSSKNSWGGVNGEGRERRCTPRAIFSGFSCVGVLQEAIDDFLMSDGKSIEESGLYKEEGIGEDGIPNMYKNREPRFYQDITYSGKVWQKTDKKIYFYKGMPDDNSKADMSYSGYLLYKGMNRDLLNQGNNPKSKYRAGMLFRLADFYLLYAEALNHVNPGDARIIQYVDSVRYRAGIPLLKDIKPEIIGNRELQEKAIRHERRIELFAEGQRYFDVRRWMCAEEEGYKQGGPVHGMDMNATDLEGFMKRTAFETRIFEKRMYLYPIPLAEIQKSKKLVQNPGW</sequence>
<protein>
    <submittedName>
        <fullName evidence="9">Starch-binding associating with outer membrane family protein</fullName>
    </submittedName>
</protein>
<evidence type="ECO:0000256" key="2">
    <source>
        <dbReference type="ARBA" id="ARBA00006275"/>
    </source>
</evidence>
<evidence type="ECO:0000313" key="9">
    <source>
        <dbReference type="EMBL" id="EXY89032.1"/>
    </source>
</evidence>
<comment type="subcellular location">
    <subcellularLocation>
        <location evidence="1">Cell outer membrane</location>
    </subcellularLocation>
</comment>
<feature type="domain" description="RagB/SusD" evidence="7">
    <location>
        <begin position="327"/>
        <end position="613"/>
    </location>
</feature>
<evidence type="ECO:0000259" key="8">
    <source>
        <dbReference type="Pfam" id="PF14322"/>
    </source>
</evidence>
<evidence type="ECO:0000256" key="4">
    <source>
        <dbReference type="ARBA" id="ARBA00023136"/>
    </source>
</evidence>
<comment type="caution">
    <text evidence="9">The sequence shown here is derived from an EMBL/GenBank/DDBJ whole genome shotgun (WGS) entry which is preliminary data.</text>
</comment>
<gene>
    <name evidence="9" type="ORF">M125_4339</name>
</gene>
<dbReference type="AlphaFoldDB" id="A0A015U2K7"/>
<dbReference type="InterPro" id="IPR033985">
    <property type="entry name" value="SusD-like_N"/>
</dbReference>
<dbReference type="PROSITE" id="PS51257">
    <property type="entry name" value="PROKAR_LIPOPROTEIN"/>
    <property type="match status" value="1"/>
</dbReference>
<feature type="signal peptide" evidence="6">
    <location>
        <begin position="1"/>
        <end position="22"/>
    </location>
</feature>
<keyword evidence="4" id="KW-0472">Membrane</keyword>
<evidence type="ECO:0000256" key="3">
    <source>
        <dbReference type="ARBA" id="ARBA00022729"/>
    </source>
</evidence>
<evidence type="ECO:0000256" key="6">
    <source>
        <dbReference type="SAM" id="SignalP"/>
    </source>
</evidence>
<evidence type="ECO:0000313" key="10">
    <source>
        <dbReference type="Proteomes" id="UP000020773"/>
    </source>
</evidence>
<dbReference type="RefSeq" id="WP_005790751.1">
    <property type="nucleotide sequence ID" value="NZ_JGDB01000261.1"/>
</dbReference>
<dbReference type="Proteomes" id="UP000020773">
    <property type="component" value="Unassembled WGS sequence"/>
</dbReference>
<feature type="domain" description="SusD-like N-terminal" evidence="8">
    <location>
        <begin position="110"/>
        <end position="244"/>
    </location>
</feature>
<comment type="similarity">
    <text evidence="2">Belongs to the SusD family.</text>
</comment>
<dbReference type="Pfam" id="PF07980">
    <property type="entry name" value="SusD_RagB"/>
    <property type="match status" value="1"/>
</dbReference>
<evidence type="ECO:0000259" key="7">
    <source>
        <dbReference type="Pfam" id="PF07980"/>
    </source>
</evidence>
<keyword evidence="5" id="KW-0998">Cell outer membrane</keyword>
<evidence type="ECO:0000256" key="1">
    <source>
        <dbReference type="ARBA" id="ARBA00004442"/>
    </source>
</evidence>
<organism evidence="9 10">
    <name type="scientific">Bacteroides fragilis str. 3998T(B)3</name>
    <dbReference type="NCBI Taxonomy" id="1339316"/>
    <lineage>
        <taxon>Bacteria</taxon>
        <taxon>Pseudomonadati</taxon>
        <taxon>Bacteroidota</taxon>
        <taxon>Bacteroidia</taxon>
        <taxon>Bacteroidales</taxon>
        <taxon>Bacteroidaceae</taxon>
        <taxon>Bacteroides</taxon>
    </lineage>
</organism>
<feature type="chain" id="PRO_5001476895" evidence="6">
    <location>
        <begin position="23"/>
        <end position="613"/>
    </location>
</feature>
<reference evidence="9 10" key="1">
    <citation type="submission" date="2014-02" db="EMBL/GenBank/DDBJ databases">
        <authorList>
            <person name="Sears C."/>
            <person name="Carroll K."/>
            <person name="Sack B.R."/>
            <person name="Qadri F."/>
            <person name="Myers L.L."/>
            <person name="Chung G.-T."/>
            <person name="Escheverria P."/>
            <person name="Fraser C.M."/>
            <person name="Sadzewicz L."/>
            <person name="Shefchek K.A."/>
            <person name="Tallon L."/>
            <person name="Das S.P."/>
            <person name="Daugherty S."/>
            <person name="Mongodin E.F."/>
        </authorList>
    </citation>
    <scope>NUCLEOTIDE SEQUENCE [LARGE SCALE GENOMIC DNA]</scope>
    <source>
        <strain evidence="10">3998T(B)3</strain>
    </source>
</reference>
<accession>A0A015U2K7</accession>
<name>A0A015U2K7_BACFG</name>
<dbReference type="GO" id="GO:0009279">
    <property type="term" value="C:cell outer membrane"/>
    <property type="evidence" value="ECO:0007669"/>
    <property type="project" value="UniProtKB-SubCell"/>
</dbReference>
<dbReference type="InterPro" id="IPR012944">
    <property type="entry name" value="SusD_RagB_dom"/>
</dbReference>
<dbReference type="InterPro" id="IPR011990">
    <property type="entry name" value="TPR-like_helical_dom_sf"/>
</dbReference>
<dbReference type="Pfam" id="PF14322">
    <property type="entry name" value="SusD-like_3"/>
    <property type="match status" value="1"/>
</dbReference>
<dbReference type="EMBL" id="JGDB01000261">
    <property type="protein sequence ID" value="EXY89032.1"/>
    <property type="molecule type" value="Genomic_DNA"/>
</dbReference>
<evidence type="ECO:0000256" key="5">
    <source>
        <dbReference type="ARBA" id="ARBA00023237"/>
    </source>
</evidence>
<dbReference type="Gene3D" id="1.25.40.390">
    <property type="match status" value="1"/>
</dbReference>
<dbReference type="SUPFAM" id="SSF48452">
    <property type="entry name" value="TPR-like"/>
    <property type="match status" value="1"/>
</dbReference>
<dbReference type="PATRIC" id="fig|1339316.3.peg.4119"/>
<keyword evidence="3 6" id="KW-0732">Signal</keyword>
<proteinExistence type="inferred from homology"/>